<evidence type="ECO:0008006" key="3">
    <source>
        <dbReference type="Google" id="ProtNLM"/>
    </source>
</evidence>
<dbReference type="InterPro" id="IPR027417">
    <property type="entry name" value="P-loop_NTPase"/>
</dbReference>
<dbReference type="OrthoDB" id="117776at2759"/>
<name>A0A080Z2D6_PHYNI</name>
<organism evidence="1 2">
    <name type="scientific">Phytophthora nicotianae P1976</name>
    <dbReference type="NCBI Taxonomy" id="1317066"/>
    <lineage>
        <taxon>Eukaryota</taxon>
        <taxon>Sar</taxon>
        <taxon>Stramenopiles</taxon>
        <taxon>Oomycota</taxon>
        <taxon>Peronosporomycetes</taxon>
        <taxon>Peronosporales</taxon>
        <taxon>Peronosporaceae</taxon>
        <taxon>Phytophthora</taxon>
    </lineage>
</organism>
<evidence type="ECO:0000313" key="1">
    <source>
        <dbReference type="EMBL" id="ETO60797.1"/>
    </source>
</evidence>
<dbReference type="SUPFAM" id="SSF52540">
    <property type="entry name" value="P-loop containing nucleoside triphosphate hydrolases"/>
    <property type="match status" value="1"/>
</dbReference>
<reference evidence="1 2" key="1">
    <citation type="submission" date="2013-11" db="EMBL/GenBank/DDBJ databases">
        <title>The Genome Sequence of Phytophthora parasitica P1976.</title>
        <authorList>
            <consortium name="The Broad Institute Genomics Platform"/>
            <person name="Russ C."/>
            <person name="Tyler B."/>
            <person name="Panabieres F."/>
            <person name="Shan W."/>
            <person name="Tripathy S."/>
            <person name="Grunwald N."/>
            <person name="Machado M."/>
            <person name="Johnson C.S."/>
            <person name="Walker B."/>
            <person name="Young S."/>
            <person name="Zeng Q."/>
            <person name="Gargeya S."/>
            <person name="Fitzgerald M."/>
            <person name="Haas B."/>
            <person name="Abouelleil A."/>
            <person name="Allen A.W."/>
            <person name="Alvarado L."/>
            <person name="Arachchi H.M."/>
            <person name="Berlin A.M."/>
            <person name="Chapman S.B."/>
            <person name="Gainer-Dewar J."/>
            <person name="Goldberg J."/>
            <person name="Griggs A."/>
            <person name="Gujja S."/>
            <person name="Hansen M."/>
            <person name="Howarth C."/>
            <person name="Imamovic A."/>
            <person name="Ireland A."/>
            <person name="Larimer J."/>
            <person name="McCowan C."/>
            <person name="Murphy C."/>
            <person name="Pearson M."/>
            <person name="Poon T.W."/>
            <person name="Priest M."/>
            <person name="Roberts A."/>
            <person name="Saif S."/>
            <person name="Shea T."/>
            <person name="Sisk P."/>
            <person name="Sykes S."/>
            <person name="Wortman J."/>
            <person name="Nusbaum C."/>
            <person name="Birren B."/>
        </authorList>
    </citation>
    <scope>NUCLEOTIDE SEQUENCE [LARGE SCALE GENOMIC DNA]</scope>
    <source>
        <strain evidence="1 2">P1976</strain>
    </source>
</reference>
<gene>
    <name evidence="1" type="ORF">F444_21063</name>
</gene>
<dbReference type="Proteomes" id="UP000028582">
    <property type="component" value="Unassembled WGS sequence"/>
</dbReference>
<dbReference type="EMBL" id="ANJA01003878">
    <property type="protein sequence ID" value="ETO60797.1"/>
    <property type="molecule type" value="Genomic_DNA"/>
</dbReference>
<dbReference type="AlphaFoldDB" id="A0A080Z2D6"/>
<sequence>MEEAIERINELQPKYVFVTAKSGAGKTYFSNRLKGYIVLELDAVVTKIGQAFGLEYPTEFEIYKNALPAPIVDAFVMHIHSFFQQHPSSPIVIEGAIAEAELVKRIFSGSYAKFKMVYLYPVDVDAYASRMMKRFKHEKENGLRDLSIWPKVTPELENTANDSDDLKEFMLRMARESTAASAQRFDYFKKNGLEMVRVEV</sequence>
<protein>
    <recommendedName>
        <fullName evidence="3">Zeta toxin domain-containing protein</fullName>
    </recommendedName>
</protein>
<comment type="caution">
    <text evidence="1">The sequence shown here is derived from an EMBL/GenBank/DDBJ whole genome shotgun (WGS) entry which is preliminary data.</text>
</comment>
<accession>A0A080Z2D6</accession>
<proteinExistence type="predicted"/>
<evidence type="ECO:0000313" key="2">
    <source>
        <dbReference type="Proteomes" id="UP000028582"/>
    </source>
</evidence>